<dbReference type="AlphaFoldDB" id="A0A0G1GY78"/>
<evidence type="ECO:0000256" key="1">
    <source>
        <dbReference type="SAM" id="Phobius"/>
    </source>
</evidence>
<comment type="caution">
    <text evidence="2">The sequence shown here is derived from an EMBL/GenBank/DDBJ whole genome shotgun (WGS) entry which is preliminary data.</text>
</comment>
<reference evidence="2 3" key="1">
    <citation type="journal article" date="2015" name="Nature">
        <title>rRNA introns, odd ribosomes, and small enigmatic genomes across a large radiation of phyla.</title>
        <authorList>
            <person name="Brown C.T."/>
            <person name="Hug L.A."/>
            <person name="Thomas B.C."/>
            <person name="Sharon I."/>
            <person name="Castelle C.J."/>
            <person name="Singh A."/>
            <person name="Wilkins M.J."/>
            <person name="Williams K.H."/>
            <person name="Banfield J.F."/>
        </authorList>
    </citation>
    <scope>NUCLEOTIDE SEQUENCE [LARGE SCALE GENOMIC DNA]</scope>
</reference>
<feature type="transmembrane region" description="Helical" evidence="1">
    <location>
        <begin position="272"/>
        <end position="293"/>
    </location>
</feature>
<proteinExistence type="predicted"/>
<protein>
    <submittedName>
        <fullName evidence="2">Uncharacterized protein</fullName>
    </submittedName>
</protein>
<keyword evidence="1" id="KW-1133">Transmembrane helix</keyword>
<organism evidence="2 3">
    <name type="scientific">Candidatus Gottesmanbacteria bacterium GW2011_GWB1_44_11c</name>
    <dbReference type="NCBI Taxonomy" id="1618447"/>
    <lineage>
        <taxon>Bacteria</taxon>
        <taxon>Candidatus Gottesmaniibacteriota</taxon>
    </lineage>
</organism>
<feature type="transmembrane region" description="Helical" evidence="1">
    <location>
        <begin position="324"/>
        <end position="346"/>
    </location>
</feature>
<feature type="transmembrane region" description="Helical" evidence="1">
    <location>
        <begin position="140"/>
        <end position="157"/>
    </location>
</feature>
<accession>A0A0G1GY78</accession>
<keyword evidence="1" id="KW-0812">Transmembrane</keyword>
<feature type="transmembrane region" description="Helical" evidence="1">
    <location>
        <begin position="178"/>
        <end position="199"/>
    </location>
</feature>
<keyword evidence="1" id="KW-0472">Membrane</keyword>
<name>A0A0G1GY78_9BACT</name>
<dbReference type="Proteomes" id="UP000034617">
    <property type="component" value="Unassembled WGS sequence"/>
</dbReference>
<feature type="transmembrane region" description="Helical" evidence="1">
    <location>
        <begin position="205"/>
        <end position="227"/>
    </location>
</feature>
<gene>
    <name evidence="2" type="ORF">UW22_C0001G0044</name>
</gene>
<evidence type="ECO:0000313" key="3">
    <source>
        <dbReference type="Proteomes" id="UP000034617"/>
    </source>
</evidence>
<feature type="transmembrane region" description="Helical" evidence="1">
    <location>
        <begin position="84"/>
        <end position="105"/>
    </location>
</feature>
<sequence length="494" mass="56740">MNKKILLILTGLAVLGFFLRSYLFPDNLFFGPEQGNDFKIIRDIVVSHKYTLIGPKTDIGGVFHGPIYYYLAVIPFFFSGGDPYIVALFFTLIQSLTVFLIYLVALEITGNSKIAYISASLYTVSYGAISYSRWLSGQPLTIPLSALFFLFLIKFLKGRKWYLPGAAISYGLMGQSEFINFLLVAATGLGIFICYYKKIIRRSKIIPIIIISLCTAILFSVGNFALFDIRHKFLISKSLFALCTGVKGYYTSFSQSFNSVTSTFIDSSMDVLGLPNTIITIAILASIFTILFIRSKKSQYLHLLLLWLLIPNIILIILRHGALVQLYVFLAVGLLLGMAYAVYVIYEKFSASLGIFVFLLIIFSNVSLWFMNLPTNKRIFFQSTQPDLHYQDQLGTIEYIYKKAQGRQFYFQSYTIPYFWQSGWEYLFWYYGTKHNYILPDEEHDELLYVIIQKDISNPRFQFDWHKNTVEHWGTLQTSASFGTLTVEERIKER</sequence>
<dbReference type="EMBL" id="LCHM01000001">
    <property type="protein sequence ID" value="KKT39133.1"/>
    <property type="molecule type" value="Genomic_DNA"/>
</dbReference>
<feature type="transmembrane region" description="Helical" evidence="1">
    <location>
        <begin position="353"/>
        <end position="371"/>
    </location>
</feature>
<evidence type="ECO:0000313" key="2">
    <source>
        <dbReference type="EMBL" id="KKT39133.1"/>
    </source>
</evidence>
<feature type="transmembrane region" description="Helical" evidence="1">
    <location>
        <begin position="300"/>
        <end position="318"/>
    </location>
</feature>